<dbReference type="HOGENOM" id="CLU_717010_0_0_10"/>
<dbReference type="OrthoDB" id="982523at2"/>
<sequence>MSIFKKYFFIVLYGMILFSCSNIKSENIIDSDSYLVRTINLALDDSTSNELLRVQFHQEPENDFLYVLNKITNSIDEYDLNSGEMKKRIHFPVDGPNGITTIAQGFHYHNKDTLFVFPQGRINGTLILNREGEVKNVIKTPALETEKFGVINHISTSTNPSFYFKNKVFFSRYPLFDMQNPSNINQSYPLGIEYDLNSNKLFMDSSLVYPETYRDEIWSTYDMIFFRLFDGNSFVYSWPLLDHLIKVDFATKNIEKHLVKNSIDKNKLKAFSTVPTDKMEHEVSLTNLRYGEVFYDKFRELYYRVVYQPLKNYSNEIYPTYRQARKFSILVLDKDFNMLKEISFPDKKYLIYNAFVGPEGLYLPRNNPFWVNLHEDSIEIDIFEFISNE</sequence>
<name>I3ZAM0_BELBD</name>
<organism evidence="1 2">
    <name type="scientific">Belliella baltica (strain DSM 15883 / CIP 108006 / LMG 21964 / BA134)</name>
    <dbReference type="NCBI Taxonomy" id="866536"/>
    <lineage>
        <taxon>Bacteria</taxon>
        <taxon>Pseudomonadati</taxon>
        <taxon>Bacteroidota</taxon>
        <taxon>Cytophagia</taxon>
        <taxon>Cytophagales</taxon>
        <taxon>Cyclobacteriaceae</taxon>
        <taxon>Belliella</taxon>
    </lineage>
</organism>
<dbReference type="PROSITE" id="PS51257">
    <property type="entry name" value="PROKAR_LIPOPROTEIN"/>
    <property type="match status" value="1"/>
</dbReference>
<evidence type="ECO:0000313" key="2">
    <source>
        <dbReference type="Proteomes" id="UP000006050"/>
    </source>
</evidence>
<dbReference type="InterPro" id="IPR025316">
    <property type="entry name" value="DUF4221"/>
</dbReference>
<dbReference type="EMBL" id="CP003281">
    <property type="protein sequence ID" value="AFL86288.1"/>
    <property type="molecule type" value="Genomic_DNA"/>
</dbReference>
<dbReference type="AlphaFoldDB" id="I3ZAM0"/>
<reference evidence="2" key="1">
    <citation type="submission" date="2012-06" db="EMBL/GenBank/DDBJ databases">
        <title>The complete genome of Belliella baltica DSM 15883.</title>
        <authorList>
            <person name="Lucas S."/>
            <person name="Copeland A."/>
            <person name="Lapidus A."/>
            <person name="Goodwin L."/>
            <person name="Pitluck S."/>
            <person name="Peters L."/>
            <person name="Mikhailova N."/>
            <person name="Davenport K."/>
            <person name="Kyrpides N."/>
            <person name="Mavromatis K."/>
            <person name="Pagani I."/>
            <person name="Ivanova N."/>
            <person name="Ovchinnikova G."/>
            <person name="Zeytun A."/>
            <person name="Detter J.C."/>
            <person name="Han C."/>
            <person name="Land M."/>
            <person name="Hauser L."/>
            <person name="Markowitz V."/>
            <person name="Cheng J.-F."/>
            <person name="Hugenholtz P."/>
            <person name="Woyke T."/>
            <person name="Wu D."/>
            <person name="Tindall B."/>
            <person name="Pomrenke H."/>
            <person name="Brambilla E."/>
            <person name="Klenk H.-P."/>
            <person name="Eisen J.A."/>
        </authorList>
    </citation>
    <scope>NUCLEOTIDE SEQUENCE [LARGE SCALE GENOMIC DNA]</scope>
    <source>
        <strain evidence="2">DSM 15883 / CIP 108006 / LMG 21964 / BA134</strain>
    </source>
</reference>
<dbReference type="RefSeq" id="WP_014774221.1">
    <property type="nucleotide sequence ID" value="NC_018010.1"/>
</dbReference>
<dbReference type="eggNOG" id="COG3391">
    <property type="taxonomic scope" value="Bacteria"/>
</dbReference>
<dbReference type="KEGG" id="bbd:Belba_3806"/>
<dbReference type="Proteomes" id="UP000006050">
    <property type="component" value="Chromosome"/>
</dbReference>
<protein>
    <recommendedName>
        <fullName evidence="3">DUF4221 domain-containing protein</fullName>
    </recommendedName>
</protein>
<evidence type="ECO:0008006" key="3">
    <source>
        <dbReference type="Google" id="ProtNLM"/>
    </source>
</evidence>
<proteinExistence type="predicted"/>
<gene>
    <name evidence="1" type="ordered locus">Belba_3806</name>
</gene>
<keyword evidence="2" id="KW-1185">Reference proteome</keyword>
<dbReference type="Pfam" id="PF13970">
    <property type="entry name" value="DUF4221"/>
    <property type="match status" value="1"/>
</dbReference>
<accession>I3ZAM0</accession>
<dbReference type="STRING" id="866536.Belba_3806"/>
<evidence type="ECO:0000313" key="1">
    <source>
        <dbReference type="EMBL" id="AFL86288.1"/>
    </source>
</evidence>